<proteinExistence type="predicted"/>
<dbReference type="EMBL" id="QKZL01000037">
    <property type="protein sequence ID" value="PZX10951.1"/>
    <property type="molecule type" value="Genomic_DNA"/>
</dbReference>
<protein>
    <recommendedName>
        <fullName evidence="3">TnsA endonuclease-like protein</fullName>
    </recommendedName>
</protein>
<organism evidence="1 2">
    <name type="scientific">Palleronia aestuarii</name>
    <dbReference type="NCBI Taxonomy" id="568105"/>
    <lineage>
        <taxon>Bacteria</taxon>
        <taxon>Pseudomonadati</taxon>
        <taxon>Pseudomonadota</taxon>
        <taxon>Alphaproteobacteria</taxon>
        <taxon>Rhodobacterales</taxon>
        <taxon>Roseobacteraceae</taxon>
        <taxon>Palleronia</taxon>
    </lineage>
</organism>
<comment type="caution">
    <text evidence="1">The sequence shown here is derived from an EMBL/GenBank/DDBJ whole genome shotgun (WGS) entry which is preliminary data.</text>
</comment>
<evidence type="ECO:0000313" key="2">
    <source>
        <dbReference type="Proteomes" id="UP000248916"/>
    </source>
</evidence>
<reference evidence="1 2" key="1">
    <citation type="submission" date="2018-06" db="EMBL/GenBank/DDBJ databases">
        <title>Genomic Encyclopedia of Archaeal and Bacterial Type Strains, Phase II (KMG-II): from individual species to whole genera.</title>
        <authorList>
            <person name="Goeker M."/>
        </authorList>
    </citation>
    <scope>NUCLEOTIDE SEQUENCE [LARGE SCALE GENOMIC DNA]</scope>
    <source>
        <strain evidence="1 2">DSM 22009</strain>
    </source>
</reference>
<name>A0A2W7MTU1_9RHOB</name>
<evidence type="ECO:0000313" key="1">
    <source>
        <dbReference type="EMBL" id="PZX10951.1"/>
    </source>
</evidence>
<dbReference type="AlphaFoldDB" id="A0A2W7MTU1"/>
<gene>
    <name evidence="1" type="ORF">LX81_04078</name>
</gene>
<keyword evidence="2" id="KW-1185">Reference proteome</keyword>
<dbReference type="Proteomes" id="UP000248916">
    <property type="component" value="Unassembled WGS sequence"/>
</dbReference>
<accession>A0A2W7MTU1</accession>
<evidence type="ECO:0008006" key="3">
    <source>
        <dbReference type="Google" id="ProtNLM"/>
    </source>
</evidence>
<sequence length="228" mass="25401">MNQHLGTIRPPIPSRGLRRVSFRSRGSCRTSSVCHVPAIDGPVIVDCESRLEDRTRSILLARQDLHDLREQFPCIAYAGQNGDRRQHTFDFLATFRSGRRFAIAVKPKALADRQHFSSELALVAAATPRRVADEVMLITDTDIDNTEARNAARYLHIVRTPDAEADHWLACRIETTSEACRIGDLISASGMGGRTFRAVFKAIYAGYLSVDRRQPITADTIVRIGAVQ</sequence>